<accession>A0AAE0G9N9</accession>
<dbReference type="PANTHER" id="PTHR36704">
    <property type="entry name" value="PROTEIN, PUTATIVE-RELATED"/>
    <property type="match status" value="1"/>
</dbReference>
<evidence type="ECO:0000256" key="1">
    <source>
        <dbReference type="SAM" id="MobiDB-lite"/>
    </source>
</evidence>
<feature type="region of interest" description="Disordered" evidence="1">
    <location>
        <begin position="216"/>
        <end position="245"/>
    </location>
</feature>
<protein>
    <submittedName>
        <fullName evidence="2">Uncharacterized protein</fullName>
    </submittedName>
</protein>
<name>A0AAE0G9N9_9CHLO</name>
<feature type="compositionally biased region" description="Polar residues" evidence="1">
    <location>
        <begin position="216"/>
        <end position="227"/>
    </location>
</feature>
<dbReference type="EMBL" id="LGRX02008479">
    <property type="protein sequence ID" value="KAK3273441.1"/>
    <property type="molecule type" value="Genomic_DNA"/>
</dbReference>
<proteinExistence type="predicted"/>
<gene>
    <name evidence="2" type="ORF">CYMTET_18317</name>
</gene>
<evidence type="ECO:0000313" key="3">
    <source>
        <dbReference type="Proteomes" id="UP001190700"/>
    </source>
</evidence>
<organism evidence="2 3">
    <name type="scientific">Cymbomonas tetramitiformis</name>
    <dbReference type="NCBI Taxonomy" id="36881"/>
    <lineage>
        <taxon>Eukaryota</taxon>
        <taxon>Viridiplantae</taxon>
        <taxon>Chlorophyta</taxon>
        <taxon>Pyramimonadophyceae</taxon>
        <taxon>Pyramimonadales</taxon>
        <taxon>Pyramimonadaceae</taxon>
        <taxon>Cymbomonas</taxon>
    </lineage>
</organism>
<dbReference type="Proteomes" id="UP001190700">
    <property type="component" value="Unassembled WGS sequence"/>
</dbReference>
<evidence type="ECO:0000313" key="2">
    <source>
        <dbReference type="EMBL" id="KAK3273441.1"/>
    </source>
</evidence>
<comment type="caution">
    <text evidence="2">The sequence shown here is derived from an EMBL/GenBank/DDBJ whole genome shotgun (WGS) entry which is preliminary data.</text>
</comment>
<sequence>MDLFKGRLQASEGSYHKKEQENQIKDLQKKLIKEGKISKDLLSRLTEMEKRGTLYTADTLPEVLPEILQQSTRLSAPEIAELIRARKLMPTITGSKKSVKPFFGENAMGHVPAVRMGRHRWVPPEDTAALIPEEAIALKARAEAAQQAFRASTRALFYGSALSIVGLVVAVRCTISYLEIKSVEDLRNVIQRTASPLADGVRSLLAPTVNNLKEQWQSGEQGANETRANTDEFTQHLRSSVMRRK</sequence>
<dbReference type="AlphaFoldDB" id="A0AAE0G9N9"/>
<dbReference type="PANTHER" id="PTHR36704:SF1">
    <property type="entry name" value="OS06G0239700 PROTEIN"/>
    <property type="match status" value="1"/>
</dbReference>
<keyword evidence="3" id="KW-1185">Reference proteome</keyword>
<reference evidence="2 3" key="1">
    <citation type="journal article" date="2015" name="Genome Biol. Evol.">
        <title>Comparative Genomics of a Bacterivorous Green Alga Reveals Evolutionary Causalities and Consequences of Phago-Mixotrophic Mode of Nutrition.</title>
        <authorList>
            <person name="Burns J.A."/>
            <person name="Paasch A."/>
            <person name="Narechania A."/>
            <person name="Kim E."/>
        </authorList>
    </citation>
    <scope>NUCLEOTIDE SEQUENCE [LARGE SCALE GENOMIC DNA]</scope>
    <source>
        <strain evidence="2 3">PLY_AMNH</strain>
    </source>
</reference>